<feature type="domain" description="DUF6968" evidence="1">
    <location>
        <begin position="12"/>
        <end position="102"/>
    </location>
</feature>
<dbReference type="EMBL" id="JAAGWG010000009">
    <property type="protein sequence ID" value="NEK85684.1"/>
    <property type="molecule type" value="Genomic_DNA"/>
</dbReference>
<dbReference type="InterPro" id="IPR054241">
    <property type="entry name" value="DUF6968"/>
</dbReference>
<evidence type="ECO:0000259" key="1">
    <source>
        <dbReference type="Pfam" id="PF22302"/>
    </source>
</evidence>
<proteinExistence type="predicted"/>
<dbReference type="RefSeq" id="WP_163203923.1">
    <property type="nucleotide sequence ID" value="NZ_JAAGWG010000009.1"/>
</dbReference>
<accession>A0A6L9W2J7</accession>
<reference evidence="2 3" key="1">
    <citation type="submission" date="2019-12" db="EMBL/GenBank/DDBJ databases">
        <title>the WGS of Blastococcus saxobsidens 67B17.</title>
        <authorList>
            <person name="Jiang Z."/>
        </authorList>
    </citation>
    <scope>NUCLEOTIDE SEQUENCE [LARGE SCALE GENOMIC DNA]</scope>
    <source>
        <strain evidence="2 3">67B17</strain>
    </source>
</reference>
<gene>
    <name evidence="2" type="ORF">GCU60_07900</name>
</gene>
<protein>
    <recommendedName>
        <fullName evidence="1">DUF6968 domain-containing protein</fullName>
    </recommendedName>
</protein>
<dbReference type="AlphaFoldDB" id="A0A6L9W2J7"/>
<sequence length="117" mass="12279">MTTTQQLGQVVAERRFEAVAGDGARTPVTVLIGAPVPDPAAGGDWFCPHRVEGLGEDSGGGAFGVDSLQALLLSVHALQLALDQRAEEASVRLEWLGLPHTGLTVDPAPYLGLRPRD</sequence>
<evidence type="ECO:0000313" key="3">
    <source>
        <dbReference type="Proteomes" id="UP000479241"/>
    </source>
</evidence>
<comment type="caution">
    <text evidence="2">The sequence shown here is derived from an EMBL/GenBank/DDBJ whole genome shotgun (WGS) entry which is preliminary data.</text>
</comment>
<name>A0A6L9W2J7_9ACTN</name>
<dbReference type="Proteomes" id="UP000479241">
    <property type="component" value="Unassembled WGS sequence"/>
</dbReference>
<evidence type="ECO:0000313" key="2">
    <source>
        <dbReference type="EMBL" id="NEK85684.1"/>
    </source>
</evidence>
<organism evidence="2 3">
    <name type="scientific">Blastococcus saxobsidens</name>
    <dbReference type="NCBI Taxonomy" id="138336"/>
    <lineage>
        <taxon>Bacteria</taxon>
        <taxon>Bacillati</taxon>
        <taxon>Actinomycetota</taxon>
        <taxon>Actinomycetes</taxon>
        <taxon>Geodermatophilales</taxon>
        <taxon>Geodermatophilaceae</taxon>
        <taxon>Blastococcus</taxon>
    </lineage>
</organism>
<dbReference type="Pfam" id="PF22302">
    <property type="entry name" value="DUF6968"/>
    <property type="match status" value="1"/>
</dbReference>